<organism evidence="1">
    <name type="scientific">Arundo donax</name>
    <name type="common">Giant reed</name>
    <name type="synonym">Donax arundinaceus</name>
    <dbReference type="NCBI Taxonomy" id="35708"/>
    <lineage>
        <taxon>Eukaryota</taxon>
        <taxon>Viridiplantae</taxon>
        <taxon>Streptophyta</taxon>
        <taxon>Embryophyta</taxon>
        <taxon>Tracheophyta</taxon>
        <taxon>Spermatophyta</taxon>
        <taxon>Magnoliopsida</taxon>
        <taxon>Liliopsida</taxon>
        <taxon>Poales</taxon>
        <taxon>Poaceae</taxon>
        <taxon>PACMAD clade</taxon>
        <taxon>Arundinoideae</taxon>
        <taxon>Arundineae</taxon>
        <taxon>Arundo</taxon>
    </lineage>
</organism>
<proteinExistence type="predicted"/>
<sequence length="60" mass="7141">MFQNGFFKKESKNKFQIKHVCVKLSQNYTFCDPCCRITHISRVVPTIFFSNTQERCVSLY</sequence>
<dbReference type="EMBL" id="GBRH01252983">
    <property type="protein sequence ID" value="JAD44912.1"/>
    <property type="molecule type" value="Transcribed_RNA"/>
</dbReference>
<protein>
    <submittedName>
        <fullName evidence="1">Uncharacterized protein</fullName>
    </submittedName>
</protein>
<reference evidence="1" key="2">
    <citation type="journal article" date="2015" name="Data Brief">
        <title>Shoot transcriptome of the giant reed, Arundo donax.</title>
        <authorList>
            <person name="Barrero R.A."/>
            <person name="Guerrero F.D."/>
            <person name="Moolhuijzen P."/>
            <person name="Goolsby J.A."/>
            <person name="Tidwell J."/>
            <person name="Bellgard S.E."/>
            <person name="Bellgard M.I."/>
        </authorList>
    </citation>
    <scope>NUCLEOTIDE SEQUENCE</scope>
    <source>
        <tissue evidence="1">Shoot tissue taken approximately 20 cm above the soil surface</tissue>
    </source>
</reference>
<reference evidence="1" key="1">
    <citation type="submission" date="2014-09" db="EMBL/GenBank/DDBJ databases">
        <authorList>
            <person name="Magalhaes I.L.F."/>
            <person name="Oliveira U."/>
            <person name="Santos F.R."/>
            <person name="Vidigal T.H.D.A."/>
            <person name="Brescovit A.D."/>
            <person name="Santos A.J."/>
        </authorList>
    </citation>
    <scope>NUCLEOTIDE SEQUENCE</scope>
    <source>
        <tissue evidence="1">Shoot tissue taken approximately 20 cm above the soil surface</tissue>
    </source>
</reference>
<dbReference type="AlphaFoldDB" id="A0A0A9ACV5"/>
<accession>A0A0A9ACV5</accession>
<evidence type="ECO:0000313" key="1">
    <source>
        <dbReference type="EMBL" id="JAD44912.1"/>
    </source>
</evidence>
<name>A0A0A9ACV5_ARUDO</name>